<dbReference type="Gramene" id="PVH31231">
    <property type="protein sequence ID" value="PVH31231"/>
    <property type="gene ID" value="PAHAL_9G091100"/>
</dbReference>
<accession>A0A2T8I0P8</accession>
<organism evidence="1">
    <name type="scientific">Panicum hallii</name>
    <dbReference type="NCBI Taxonomy" id="206008"/>
    <lineage>
        <taxon>Eukaryota</taxon>
        <taxon>Viridiplantae</taxon>
        <taxon>Streptophyta</taxon>
        <taxon>Embryophyta</taxon>
        <taxon>Tracheophyta</taxon>
        <taxon>Spermatophyta</taxon>
        <taxon>Magnoliopsida</taxon>
        <taxon>Liliopsida</taxon>
        <taxon>Poales</taxon>
        <taxon>Poaceae</taxon>
        <taxon>PACMAD clade</taxon>
        <taxon>Panicoideae</taxon>
        <taxon>Panicodae</taxon>
        <taxon>Paniceae</taxon>
        <taxon>Panicinae</taxon>
        <taxon>Panicum</taxon>
        <taxon>Panicum sect. Panicum</taxon>
    </lineage>
</organism>
<dbReference type="PANTHER" id="PTHR33085">
    <property type="entry name" value="OS12G0113100 PROTEIN-RELATED"/>
    <property type="match status" value="1"/>
</dbReference>
<evidence type="ECO:0000313" key="1">
    <source>
        <dbReference type="EMBL" id="PVH31231.1"/>
    </source>
</evidence>
<evidence type="ECO:0008006" key="2">
    <source>
        <dbReference type="Google" id="ProtNLM"/>
    </source>
</evidence>
<dbReference type="Pfam" id="PF07893">
    <property type="entry name" value="DUF1668"/>
    <property type="match status" value="1"/>
</dbReference>
<protein>
    <recommendedName>
        <fullName evidence="2">DUF1618 domain-containing protein</fullName>
    </recommendedName>
</protein>
<name>A0A2T8I0P8_9POAL</name>
<proteinExistence type="predicted"/>
<sequence>MPKRRSGELGGGRTANRRRRHLYLVFDDWLWGYSIRKAPPGYPNDFAAAFGTKIIAMTPTNVDGTATHPLAPSCVVPVFDVRTRLFAFAPRPKMNLFDPIYFSVGEGLFVLSSGSFQLLHPPAALEEPGGDLCWEWRELPKHPFDRMDVTSYAVHPDGRTIFVSTSAATFTFDTAKVHRKWRRHGRWTLPFTGRAYFDGELDAWVGLIGDPDEIVGICAFDVVSSDPRVHGRAAPGLEAQQKQVLPVVQCVSIDDDCVDKKRNFHEFVHDQESGEIRPCRYLFRLTTFSLKFDKHGHLTAGNSQRVRYYKVPQAITDSALLEYPVAFWM</sequence>
<dbReference type="EMBL" id="CM008054">
    <property type="protein sequence ID" value="PVH31231.1"/>
    <property type="molecule type" value="Genomic_DNA"/>
</dbReference>
<gene>
    <name evidence="1" type="ORF">PAHAL_9G091100</name>
</gene>
<dbReference type="AlphaFoldDB" id="A0A2T8I0P8"/>
<dbReference type="Proteomes" id="UP000243499">
    <property type="component" value="Chromosome 9"/>
</dbReference>
<dbReference type="InterPro" id="IPR012871">
    <property type="entry name" value="DUF1668_ORYSA"/>
</dbReference>
<reference evidence="1" key="1">
    <citation type="submission" date="2018-04" db="EMBL/GenBank/DDBJ databases">
        <title>WGS assembly of Panicum hallii.</title>
        <authorList>
            <person name="Lovell J."/>
            <person name="Jenkins J."/>
            <person name="Lowry D."/>
            <person name="Mamidi S."/>
            <person name="Sreedasyam A."/>
            <person name="Weng X."/>
            <person name="Barry K."/>
            <person name="Bonette J."/>
            <person name="Campitelli B."/>
            <person name="Daum C."/>
            <person name="Gordon S."/>
            <person name="Gould B."/>
            <person name="Lipzen A."/>
            <person name="Macqueen A."/>
            <person name="Palacio-Mejia J."/>
            <person name="Plott C."/>
            <person name="Shakirov E."/>
            <person name="Shu S."/>
            <person name="Yoshinaga Y."/>
            <person name="Zane M."/>
            <person name="Rokhsar D."/>
            <person name="Grimwood J."/>
            <person name="Schmutz J."/>
            <person name="Juenger T."/>
        </authorList>
    </citation>
    <scope>NUCLEOTIDE SEQUENCE [LARGE SCALE GENOMIC DNA]</scope>
    <source>
        <strain evidence="1">FIL2</strain>
    </source>
</reference>